<evidence type="ECO:0000313" key="5">
    <source>
        <dbReference type="WBParaSite" id="PSU_v2.g13056.t1"/>
    </source>
</evidence>
<dbReference type="InterPro" id="IPR050100">
    <property type="entry name" value="TRAFAC_GTPase_members"/>
</dbReference>
<keyword evidence="1" id="KW-0547">Nucleotide-binding</keyword>
<dbReference type="SUPFAM" id="SSF50465">
    <property type="entry name" value="EF-Tu/eEF-1alpha/eIF2-gamma C-terminal domain"/>
    <property type="match status" value="1"/>
</dbReference>
<dbReference type="Proteomes" id="UP000887577">
    <property type="component" value="Unplaced"/>
</dbReference>
<dbReference type="Gene3D" id="2.40.30.10">
    <property type="entry name" value="Translation factors"/>
    <property type="match status" value="2"/>
</dbReference>
<dbReference type="WBParaSite" id="PSU_v2.g13056.t1">
    <property type="protein sequence ID" value="PSU_v2.g13056.t1"/>
    <property type="gene ID" value="PSU_v2.g13056"/>
</dbReference>
<proteinExistence type="predicted"/>
<dbReference type="SUPFAM" id="SSF50447">
    <property type="entry name" value="Translation proteins"/>
    <property type="match status" value="1"/>
</dbReference>
<dbReference type="PANTHER" id="PTHR23115">
    <property type="entry name" value="TRANSLATION FACTOR"/>
    <property type="match status" value="1"/>
</dbReference>
<dbReference type="GO" id="GO:0005525">
    <property type="term" value="F:GTP binding"/>
    <property type="evidence" value="ECO:0007669"/>
    <property type="project" value="UniProtKB-KW"/>
</dbReference>
<dbReference type="Pfam" id="PF22594">
    <property type="entry name" value="GTP-eEF1A_C"/>
    <property type="match status" value="1"/>
</dbReference>
<evidence type="ECO:0000256" key="2">
    <source>
        <dbReference type="ARBA" id="ARBA00023134"/>
    </source>
</evidence>
<evidence type="ECO:0000256" key="1">
    <source>
        <dbReference type="ARBA" id="ARBA00022741"/>
    </source>
</evidence>
<keyword evidence="2" id="KW-0342">GTP-binding</keyword>
<dbReference type="Gene3D" id="3.40.50.300">
    <property type="entry name" value="P-loop containing nucleotide triphosphate hydrolases"/>
    <property type="match status" value="1"/>
</dbReference>
<name>A0A914Y0S4_9BILA</name>
<evidence type="ECO:0000313" key="4">
    <source>
        <dbReference type="Proteomes" id="UP000887577"/>
    </source>
</evidence>
<dbReference type="AlphaFoldDB" id="A0A914Y0S4"/>
<evidence type="ECO:0000259" key="3">
    <source>
        <dbReference type="Pfam" id="PF22594"/>
    </source>
</evidence>
<feature type="domain" description="GTP-eEF1A C-terminal" evidence="3">
    <location>
        <begin position="246"/>
        <end position="340"/>
    </location>
</feature>
<dbReference type="InterPro" id="IPR027417">
    <property type="entry name" value="P-loop_NTPase"/>
</dbReference>
<keyword evidence="4" id="KW-1185">Reference proteome</keyword>
<protein>
    <recommendedName>
        <fullName evidence="3">GTP-eEF1A C-terminal domain-containing protein</fullName>
    </recommendedName>
</protein>
<dbReference type="InterPro" id="IPR009000">
    <property type="entry name" value="Transl_B-barrel_sf"/>
</dbReference>
<organism evidence="4 5">
    <name type="scientific">Panagrolaimus superbus</name>
    <dbReference type="NCBI Taxonomy" id="310955"/>
    <lineage>
        <taxon>Eukaryota</taxon>
        <taxon>Metazoa</taxon>
        <taxon>Ecdysozoa</taxon>
        <taxon>Nematoda</taxon>
        <taxon>Chromadorea</taxon>
        <taxon>Rhabditida</taxon>
        <taxon>Tylenchina</taxon>
        <taxon>Panagrolaimomorpha</taxon>
        <taxon>Panagrolaimoidea</taxon>
        <taxon>Panagrolaimidae</taxon>
        <taxon>Panagrolaimus</taxon>
    </lineage>
</organism>
<sequence length="341" mass="38823">MFNIFAIETDTKIVKLYDTVTIGNSKLNQYYASTFADFGIIVCDSDYYKNGNHYDRRLKSLAKLILANKFLHTVVLLNINDGQALQEIYFNDIKATIINIFKNQGFNPNSDITVIPCISNKVDGFLKSRPKTNTYQWYKGPTVVECLDNFSKIWDESVQKGVNKITIDKQDELNDVIGKIEYGEIYVGDPLMKGNQELTVKEIIVNNSVLPASSAGTIVKLKLNQCTDIPHGSILSFPECTQSNVFNAYINTMNTTISALSNDYWIFINAEKQKITITNFQTHSVEDDRYNDVEIIKKYSRCYVRVISNRDVCINSSQDFPRLSRFLLLEKNHICGYGNIA</sequence>
<reference evidence="5" key="1">
    <citation type="submission" date="2022-11" db="UniProtKB">
        <authorList>
            <consortium name="WormBaseParasite"/>
        </authorList>
    </citation>
    <scope>IDENTIFICATION</scope>
</reference>
<dbReference type="InterPro" id="IPR009001">
    <property type="entry name" value="Transl_elong_EF1A/Init_IF2_C"/>
</dbReference>
<accession>A0A914Y0S4</accession>
<dbReference type="InterPro" id="IPR054696">
    <property type="entry name" value="GTP-eEF1A_C"/>
</dbReference>